<sequence>MFIDEHQNDALIFDKIAGALSIIEITSNLLRLPKTKFRLIEGHGLNCKVYEAKSGIIRLYLFHEENTGRVIVTGGKRAIKKKILNQCFKRLKTSKMKVNKREQILNQPSYWIENINALLYNAIVDYMEEHNMKQKDLAAHLNISQGRVSQILNDGDINFSLEKVIQIALKVGMYPSFKLEKKSNVSVEDFDDSLVK</sequence>
<dbReference type="CDD" id="cd00093">
    <property type="entry name" value="HTH_XRE"/>
    <property type="match status" value="1"/>
</dbReference>
<dbReference type="InterPro" id="IPR010982">
    <property type="entry name" value="Lambda_DNA-bd_dom_sf"/>
</dbReference>
<evidence type="ECO:0000313" key="3">
    <source>
        <dbReference type="Proteomes" id="UP000001635"/>
    </source>
</evidence>
<dbReference type="InterPro" id="IPR039554">
    <property type="entry name" value="HigA2-like_HTH"/>
</dbReference>
<gene>
    <name evidence="2" type="ordered locus">Cycma_0055</name>
</gene>
<dbReference type="Gene3D" id="1.10.260.40">
    <property type="entry name" value="lambda repressor-like DNA-binding domains"/>
    <property type="match status" value="1"/>
</dbReference>
<dbReference type="KEGG" id="cmr:Cycma_0055"/>
<dbReference type="GO" id="GO:0003677">
    <property type="term" value="F:DNA binding"/>
    <property type="evidence" value="ECO:0007669"/>
    <property type="project" value="InterPro"/>
</dbReference>
<accession>G0IZ61</accession>
<feature type="domain" description="HTH cro/C1-type" evidence="1">
    <location>
        <begin position="123"/>
        <end position="168"/>
    </location>
</feature>
<evidence type="ECO:0000313" key="2">
    <source>
        <dbReference type="EMBL" id="AEL23840.1"/>
    </source>
</evidence>
<dbReference type="SMART" id="SM00530">
    <property type="entry name" value="HTH_XRE"/>
    <property type="match status" value="1"/>
</dbReference>
<dbReference type="EMBL" id="CP002955">
    <property type="protein sequence ID" value="AEL23840.1"/>
    <property type="molecule type" value="Genomic_DNA"/>
</dbReference>
<evidence type="ECO:0000259" key="1">
    <source>
        <dbReference type="PROSITE" id="PS50943"/>
    </source>
</evidence>
<keyword evidence="3" id="KW-1185">Reference proteome</keyword>
<proteinExistence type="predicted"/>
<dbReference type="eggNOG" id="COG3093">
    <property type="taxonomic scope" value="Bacteria"/>
</dbReference>
<protein>
    <submittedName>
        <fullName evidence="2">Helix-turn-helix domain protein</fullName>
    </submittedName>
</protein>
<dbReference type="PROSITE" id="PS50943">
    <property type="entry name" value="HTH_CROC1"/>
    <property type="match status" value="1"/>
</dbReference>
<reference evidence="3" key="1">
    <citation type="submission" date="2011-07" db="EMBL/GenBank/DDBJ databases">
        <title>The complete genome of Cyclobacterium marinum DSM 745.</title>
        <authorList>
            <person name="Lucas S."/>
            <person name="Han J."/>
            <person name="Lapidus A."/>
            <person name="Bruce D."/>
            <person name="Goodwin L."/>
            <person name="Pitluck S."/>
            <person name="Peters L."/>
            <person name="Kyrpides N."/>
            <person name="Mavromatis K."/>
            <person name="Ivanova N."/>
            <person name="Ovchinnikova G."/>
            <person name="Chertkov O."/>
            <person name="Detter J.C."/>
            <person name="Tapia R."/>
            <person name="Han C."/>
            <person name="Land M."/>
            <person name="Hauser L."/>
            <person name="Markowitz V."/>
            <person name="Cheng J.-F."/>
            <person name="Hugenholtz P."/>
            <person name="Woyke T."/>
            <person name="Wu D."/>
            <person name="Tindall B."/>
            <person name="Schuetze A."/>
            <person name="Brambilla E."/>
            <person name="Klenk H.-P."/>
            <person name="Eisen J.A."/>
        </authorList>
    </citation>
    <scope>NUCLEOTIDE SEQUENCE [LARGE SCALE GENOMIC DNA]</scope>
    <source>
        <strain evidence="3">ATCC 25205 / DSM 745 / LMG 13164 / NCIMB 1802</strain>
    </source>
</reference>
<dbReference type="SUPFAM" id="SSF47413">
    <property type="entry name" value="lambda repressor-like DNA-binding domains"/>
    <property type="match status" value="1"/>
</dbReference>
<dbReference type="InterPro" id="IPR001387">
    <property type="entry name" value="Cro/C1-type_HTH"/>
</dbReference>
<dbReference type="Proteomes" id="UP000001635">
    <property type="component" value="Chromosome"/>
</dbReference>
<dbReference type="AlphaFoldDB" id="G0IZ61"/>
<name>G0IZ61_CYCMS</name>
<dbReference type="Pfam" id="PF13744">
    <property type="entry name" value="HTH_37"/>
    <property type="match status" value="1"/>
</dbReference>
<organism evidence="2 3">
    <name type="scientific">Cyclobacterium marinum (strain ATCC 25205 / DSM 745 / LMG 13164 / NCIMB 1802)</name>
    <name type="common">Flectobacillus marinus</name>
    <dbReference type="NCBI Taxonomy" id="880070"/>
    <lineage>
        <taxon>Bacteria</taxon>
        <taxon>Pseudomonadati</taxon>
        <taxon>Bacteroidota</taxon>
        <taxon>Cytophagia</taxon>
        <taxon>Cytophagales</taxon>
        <taxon>Cyclobacteriaceae</taxon>
        <taxon>Cyclobacterium</taxon>
    </lineage>
</organism>
<dbReference type="HOGENOM" id="CLU_1388247_0_0_10"/>